<evidence type="ECO:0000313" key="2">
    <source>
        <dbReference type="EMBL" id="KAG5645547.1"/>
    </source>
</evidence>
<accession>A0A9P7GE63</accession>
<dbReference type="OrthoDB" id="1534087at2759"/>
<feature type="region of interest" description="Disordered" evidence="1">
    <location>
        <begin position="86"/>
        <end position="105"/>
    </location>
</feature>
<reference evidence="2" key="1">
    <citation type="submission" date="2020-07" db="EMBL/GenBank/DDBJ databases">
        <authorList>
            <person name="Nieuwenhuis M."/>
            <person name="Van De Peppel L.J.J."/>
        </authorList>
    </citation>
    <scope>NUCLEOTIDE SEQUENCE</scope>
    <source>
        <strain evidence="2">AP01</strain>
        <tissue evidence="2">Mycelium</tissue>
    </source>
</reference>
<sequence length="138" mass="15497">MQRRTSKKVQRDRSFNEEKVKKCVARLDSAVEDFTPDPSISCAQPPHLGRRIVHNIQQNIYLDQSLKQLQAKADNVHALLDERLPEAPPAVATPPRGRIPGNTNVIHGRDDVVSTDCRSGQHNTEAPASLYPRTRWDG</sequence>
<proteinExistence type="predicted"/>
<dbReference type="Proteomes" id="UP000775547">
    <property type="component" value="Unassembled WGS sequence"/>
</dbReference>
<dbReference type="AlphaFoldDB" id="A0A9P7GE63"/>
<gene>
    <name evidence="2" type="ORF">DXG03_005822</name>
</gene>
<evidence type="ECO:0000313" key="3">
    <source>
        <dbReference type="Proteomes" id="UP000775547"/>
    </source>
</evidence>
<evidence type="ECO:0000256" key="1">
    <source>
        <dbReference type="SAM" id="MobiDB-lite"/>
    </source>
</evidence>
<comment type="caution">
    <text evidence="2">The sequence shown here is derived from an EMBL/GenBank/DDBJ whole genome shotgun (WGS) entry which is preliminary data.</text>
</comment>
<feature type="compositionally biased region" description="Polar residues" evidence="1">
    <location>
        <begin position="117"/>
        <end position="126"/>
    </location>
</feature>
<keyword evidence="3" id="KW-1185">Reference proteome</keyword>
<reference evidence="2" key="2">
    <citation type="submission" date="2021-10" db="EMBL/GenBank/DDBJ databases">
        <title>Phylogenomics reveals ancestral predisposition of the termite-cultivated fungus Termitomyces towards a domesticated lifestyle.</title>
        <authorList>
            <person name="Auxier B."/>
            <person name="Grum-Grzhimaylo A."/>
            <person name="Cardenas M.E."/>
            <person name="Lodge J.D."/>
            <person name="Laessoe T."/>
            <person name="Pedersen O."/>
            <person name="Smith M.E."/>
            <person name="Kuyper T.W."/>
            <person name="Franco-Molano E.A."/>
            <person name="Baroni T.J."/>
            <person name="Aanen D.K."/>
        </authorList>
    </citation>
    <scope>NUCLEOTIDE SEQUENCE</scope>
    <source>
        <strain evidence="2">AP01</strain>
        <tissue evidence="2">Mycelium</tissue>
    </source>
</reference>
<organism evidence="2 3">
    <name type="scientific">Asterophora parasitica</name>
    <dbReference type="NCBI Taxonomy" id="117018"/>
    <lineage>
        <taxon>Eukaryota</taxon>
        <taxon>Fungi</taxon>
        <taxon>Dikarya</taxon>
        <taxon>Basidiomycota</taxon>
        <taxon>Agaricomycotina</taxon>
        <taxon>Agaricomycetes</taxon>
        <taxon>Agaricomycetidae</taxon>
        <taxon>Agaricales</taxon>
        <taxon>Tricholomatineae</taxon>
        <taxon>Lyophyllaceae</taxon>
        <taxon>Asterophora</taxon>
    </lineage>
</organism>
<protein>
    <submittedName>
        <fullName evidence="2">Uncharacterized protein</fullName>
    </submittedName>
</protein>
<dbReference type="EMBL" id="JABCKV010000037">
    <property type="protein sequence ID" value="KAG5645547.1"/>
    <property type="molecule type" value="Genomic_DNA"/>
</dbReference>
<name>A0A9P7GE63_9AGAR</name>
<feature type="region of interest" description="Disordered" evidence="1">
    <location>
        <begin position="117"/>
        <end position="138"/>
    </location>
</feature>